<accession>A0ABS1UB27</accession>
<proteinExistence type="inferred from homology"/>
<evidence type="ECO:0000256" key="6">
    <source>
        <dbReference type="ARBA" id="ARBA00023004"/>
    </source>
</evidence>
<comment type="cofactor">
    <cofactor evidence="1">
        <name>heme</name>
        <dbReference type="ChEBI" id="CHEBI:30413"/>
    </cofactor>
</comment>
<sequence>MGTRSEKRAVAMISAGVPLNRAKVVPPPRRALVHIPGSNGLPLIGSTLQVLADPKGYYEALAARHGLVMRVNILGETGVQLLGPEANELVLFDQQRLFSAQLGWGRFLDRVFPRGLLTLDFEEHRLQRRALAVAFKAGPLRAYLATLDTGIAAAVARWRATPGPMTLYPEMKRLTLDLAARSFLGADIGPDMEDVRSAFADMIAATVAPIRRALPGTQMRRGVQGRARIVAYLARQVPVRRMSDGNDLFTQLCHATTEDGVPLPTEAAVDHMSFLMMAAHDTLTSSLTAFVWLLATNPRWQVRLRDEIAGLGLQADEPLPFDRLDELRLTGMAFEEALRIIPPVPAVPRRALRDFEFGGYHIPAGTSIGINPLFTHHMPGLWLDPDRFDPDRFDETARAGRRRGAYVPFGGGAHMCLGLNFAMMQAKCFARHLLQNLSVGVAPGYVTAWRMWPIPQPKDGMQVHLVRVD</sequence>
<dbReference type="InterPro" id="IPR036396">
    <property type="entry name" value="Cyt_P450_sf"/>
</dbReference>
<dbReference type="PRINTS" id="PR00465">
    <property type="entry name" value="EP450IV"/>
</dbReference>
<dbReference type="PANTHER" id="PTHR24286">
    <property type="entry name" value="CYTOCHROME P450 26"/>
    <property type="match status" value="1"/>
</dbReference>
<dbReference type="PANTHER" id="PTHR24286:SF24">
    <property type="entry name" value="LANOSTEROL 14-ALPHA DEMETHYLASE"/>
    <property type="match status" value="1"/>
</dbReference>
<evidence type="ECO:0000313" key="10">
    <source>
        <dbReference type="Proteomes" id="UP000660885"/>
    </source>
</evidence>
<evidence type="ECO:0000256" key="4">
    <source>
        <dbReference type="ARBA" id="ARBA00022723"/>
    </source>
</evidence>
<keyword evidence="6 8" id="KW-0408">Iron</keyword>
<name>A0ABS1UB27_9PROT</name>
<keyword evidence="5 8" id="KW-0560">Oxidoreductase</keyword>
<comment type="caution">
    <text evidence="9">The sequence shown here is derived from an EMBL/GenBank/DDBJ whole genome shotgun (WGS) entry which is preliminary data.</text>
</comment>
<evidence type="ECO:0000256" key="3">
    <source>
        <dbReference type="ARBA" id="ARBA00022617"/>
    </source>
</evidence>
<evidence type="ECO:0000256" key="2">
    <source>
        <dbReference type="ARBA" id="ARBA00010617"/>
    </source>
</evidence>
<evidence type="ECO:0000256" key="5">
    <source>
        <dbReference type="ARBA" id="ARBA00023002"/>
    </source>
</evidence>
<dbReference type="PRINTS" id="PR00385">
    <property type="entry name" value="P450"/>
</dbReference>
<keyword evidence="3 8" id="KW-0349">Heme</keyword>
<dbReference type="InterPro" id="IPR001128">
    <property type="entry name" value="Cyt_P450"/>
</dbReference>
<dbReference type="SUPFAM" id="SSF48264">
    <property type="entry name" value="Cytochrome P450"/>
    <property type="match status" value="1"/>
</dbReference>
<evidence type="ECO:0000256" key="7">
    <source>
        <dbReference type="ARBA" id="ARBA00023033"/>
    </source>
</evidence>
<reference evidence="9 10" key="1">
    <citation type="submission" date="2021-01" db="EMBL/GenBank/DDBJ databases">
        <title>Belnapia mucosa sp. nov. and Belnapia arida sp. nov., isolated from the Tabernas Desert (Almeria, Spain).</title>
        <authorList>
            <person name="Molina-Menor E."/>
            <person name="Vidal-Verdu A."/>
            <person name="Calonge A."/>
            <person name="Satari L."/>
            <person name="Pereto J."/>
            <person name="Porcar M."/>
        </authorList>
    </citation>
    <scope>NUCLEOTIDE SEQUENCE [LARGE SCALE GENOMIC DNA]</scope>
    <source>
        <strain evidence="9 10">T18</strain>
    </source>
</reference>
<keyword evidence="4 8" id="KW-0479">Metal-binding</keyword>
<keyword evidence="10" id="KW-1185">Reference proteome</keyword>
<dbReference type="EMBL" id="JAETWB010000025">
    <property type="protein sequence ID" value="MBL6081325.1"/>
    <property type="molecule type" value="Genomic_DNA"/>
</dbReference>
<dbReference type="PROSITE" id="PS00086">
    <property type="entry name" value="CYTOCHROME_P450"/>
    <property type="match status" value="1"/>
</dbReference>
<gene>
    <name evidence="9" type="ORF">JMJ56_25345</name>
</gene>
<dbReference type="InterPro" id="IPR002403">
    <property type="entry name" value="Cyt_P450_E_grp-IV"/>
</dbReference>
<evidence type="ECO:0000256" key="1">
    <source>
        <dbReference type="ARBA" id="ARBA00001971"/>
    </source>
</evidence>
<evidence type="ECO:0000313" key="9">
    <source>
        <dbReference type="EMBL" id="MBL6081325.1"/>
    </source>
</evidence>
<organism evidence="9 10">
    <name type="scientific">Belnapia arida</name>
    <dbReference type="NCBI Taxonomy" id="2804533"/>
    <lineage>
        <taxon>Bacteria</taxon>
        <taxon>Pseudomonadati</taxon>
        <taxon>Pseudomonadota</taxon>
        <taxon>Alphaproteobacteria</taxon>
        <taxon>Acetobacterales</taxon>
        <taxon>Roseomonadaceae</taxon>
        <taxon>Belnapia</taxon>
    </lineage>
</organism>
<dbReference type="Pfam" id="PF00067">
    <property type="entry name" value="p450"/>
    <property type="match status" value="1"/>
</dbReference>
<dbReference type="Gene3D" id="1.10.630.10">
    <property type="entry name" value="Cytochrome P450"/>
    <property type="match status" value="1"/>
</dbReference>
<comment type="similarity">
    <text evidence="2 8">Belongs to the cytochrome P450 family.</text>
</comment>
<keyword evidence="7 8" id="KW-0503">Monooxygenase</keyword>
<dbReference type="InterPro" id="IPR017972">
    <property type="entry name" value="Cyt_P450_CS"/>
</dbReference>
<dbReference type="Proteomes" id="UP000660885">
    <property type="component" value="Unassembled WGS sequence"/>
</dbReference>
<protein>
    <submittedName>
        <fullName evidence="9">Cytochrome P450</fullName>
    </submittedName>
</protein>
<evidence type="ECO:0000256" key="8">
    <source>
        <dbReference type="RuleBase" id="RU000461"/>
    </source>
</evidence>